<feature type="domain" description="Nephrocystin 3-like N-terminal" evidence="5">
    <location>
        <begin position="296"/>
        <end position="456"/>
    </location>
</feature>
<accession>A0AAE0HAE7</accession>
<feature type="repeat" description="ANK" evidence="3">
    <location>
        <begin position="1034"/>
        <end position="1062"/>
    </location>
</feature>
<evidence type="ECO:0000256" key="2">
    <source>
        <dbReference type="ARBA" id="ARBA00023043"/>
    </source>
</evidence>
<dbReference type="SUPFAM" id="SSF52540">
    <property type="entry name" value="P-loop containing nucleoside triphosphate hydrolases"/>
    <property type="match status" value="1"/>
</dbReference>
<dbReference type="SMART" id="SM00248">
    <property type="entry name" value="ANK"/>
    <property type="match status" value="12"/>
</dbReference>
<dbReference type="GeneID" id="87844581"/>
<dbReference type="Gene3D" id="1.25.40.20">
    <property type="entry name" value="Ankyrin repeat-containing domain"/>
    <property type="match status" value="5"/>
</dbReference>
<reference evidence="6" key="2">
    <citation type="submission" date="2023-06" db="EMBL/GenBank/DDBJ databases">
        <authorList>
            <consortium name="Lawrence Berkeley National Laboratory"/>
            <person name="Haridas S."/>
            <person name="Hensen N."/>
            <person name="Bonometti L."/>
            <person name="Westerberg I."/>
            <person name="Brannstrom I.O."/>
            <person name="Guillou S."/>
            <person name="Cros-Aarteil S."/>
            <person name="Calhoun S."/>
            <person name="Kuo A."/>
            <person name="Mondo S."/>
            <person name="Pangilinan J."/>
            <person name="Riley R."/>
            <person name="Labutti K."/>
            <person name="Andreopoulos B."/>
            <person name="Lipzen A."/>
            <person name="Chen C."/>
            <person name="Yanf M."/>
            <person name="Daum C."/>
            <person name="Ng V."/>
            <person name="Clum A."/>
            <person name="Steindorff A."/>
            <person name="Ohm R."/>
            <person name="Martin F."/>
            <person name="Silar P."/>
            <person name="Natvig D."/>
            <person name="Lalanne C."/>
            <person name="Gautier V."/>
            <person name="Ament-Velasquez S.L."/>
            <person name="Kruys A."/>
            <person name="Hutchinson M.I."/>
            <person name="Powell A.J."/>
            <person name="Barry K."/>
            <person name="Miller A.N."/>
            <person name="Grigoriev I.V."/>
            <person name="Debuchy R."/>
            <person name="Gladieux P."/>
            <person name="Thoren M.H."/>
            <person name="Johannesson H."/>
        </authorList>
    </citation>
    <scope>NUCLEOTIDE SEQUENCE</scope>
    <source>
        <strain evidence="6">CBS 168.71</strain>
    </source>
</reference>
<feature type="compositionally biased region" description="Basic and acidic residues" evidence="4">
    <location>
        <begin position="1144"/>
        <end position="1165"/>
    </location>
</feature>
<dbReference type="Pfam" id="PF00023">
    <property type="entry name" value="Ank"/>
    <property type="match status" value="1"/>
</dbReference>
<evidence type="ECO:0000256" key="3">
    <source>
        <dbReference type="PROSITE-ProRule" id="PRU00023"/>
    </source>
</evidence>
<protein>
    <recommendedName>
        <fullName evidence="5">Nephrocystin 3-like N-terminal domain-containing protein</fullName>
    </recommendedName>
</protein>
<reference evidence="6" key="1">
    <citation type="journal article" date="2023" name="Mol. Phylogenet. Evol.">
        <title>Genome-scale phylogeny and comparative genomics of the fungal order Sordariales.</title>
        <authorList>
            <person name="Hensen N."/>
            <person name="Bonometti L."/>
            <person name="Westerberg I."/>
            <person name="Brannstrom I.O."/>
            <person name="Guillou S."/>
            <person name="Cros-Aarteil S."/>
            <person name="Calhoun S."/>
            <person name="Haridas S."/>
            <person name="Kuo A."/>
            <person name="Mondo S."/>
            <person name="Pangilinan J."/>
            <person name="Riley R."/>
            <person name="LaButti K."/>
            <person name="Andreopoulos B."/>
            <person name="Lipzen A."/>
            <person name="Chen C."/>
            <person name="Yan M."/>
            <person name="Daum C."/>
            <person name="Ng V."/>
            <person name="Clum A."/>
            <person name="Steindorff A."/>
            <person name="Ohm R.A."/>
            <person name="Martin F."/>
            <person name="Silar P."/>
            <person name="Natvig D.O."/>
            <person name="Lalanne C."/>
            <person name="Gautier V."/>
            <person name="Ament-Velasquez S.L."/>
            <person name="Kruys A."/>
            <person name="Hutchinson M.I."/>
            <person name="Powell A.J."/>
            <person name="Barry K."/>
            <person name="Miller A.N."/>
            <person name="Grigoriev I.V."/>
            <person name="Debuchy R."/>
            <person name="Gladieux P."/>
            <person name="Hiltunen Thoren M."/>
            <person name="Johannesson H."/>
        </authorList>
    </citation>
    <scope>NUCLEOTIDE SEQUENCE</scope>
    <source>
        <strain evidence="6">CBS 168.71</strain>
    </source>
</reference>
<dbReference type="EMBL" id="JAUEPN010000006">
    <property type="protein sequence ID" value="KAK3292927.1"/>
    <property type="molecule type" value="Genomic_DNA"/>
</dbReference>
<sequence length="1765" mass="191756">MSLSSAPAVTQAHSGDEAWRKAFDRLDPDIRQAFAWVSMNRVDIVGAVLRTADDMRQICIRKQWKFTTPSGKVIVARDVLEKIVGWINRYKAVGDVASQFDTVHAALPWAAFRFLLDTACGDVQAVGLVVTVLEMVARIMARSKIIEEVYIRGSSPADLAQPLEEALVLLFADALVLLAKCIKYLGRSTGVLSAVKLPINDDDLMSLENREAEVLKFAALADTKILRGIDTKIETLSTRTTTTFADLDAKLIRLVDISTITQKALEEDKLKALLGWLSLVPVAHHHKDVAGRRLQGSAAWLIQHPDFRDFLISSSSSILLLHGVRGCGKSTAFSAIVDHLLPQPQANTAASPPCAYFYCQKLASEPERASPACILRSLVKQLAIIPGNEARVAQETREEPSKPTVDECIRHILDLTSANPAYICIDAVDELSEPDRACSASVVKVFLTARDNVQLHALLESDAKIRVTPANNEGDVKAFVQVQVKKAIQSRCLLNGNASTDLVNKISEVLLKGSGEIFLWVKLQVDFLCRMKTEQDILETLEHGLSAHLDQIYDHALNSILALDSVAKQVAQQVISWLLFARRRLQPEALFSILGLDQHLQLSKPERLNIVDVCHNLVMLEKDTNQDIFTPASAHQLLATACLRQCTAGPGSLPFVQDPSPIQDFYHYAAVYWHEHVCHSESTATDTSSDPVSHETLHVVFAESTAEVTPAFIVWLEWIRETGGSLPLYHPLKLPFNLILNPSFSPVHTACVFGVPTILSHLINTNPSPTAGLSEPNSDPAQHTPLYLAAAEGHTKLITLMLSHFPDLLPVSLSTPCGAYGTPLNVAAFRGHEGVVRALLDHLDSSPSETIQTAVASAYSHACRGGREGVANLLAKENHRLGLDLWDTEQKYDRVVKEAVTAGFRDLVAWLMGPEVKPKGTSTSEDDGKGTRERNLLLTAIKNGQVAVVRALLRMGQKWKDAVPANALALAAVAGHDEMLSYLHDEVGGMDLTAEGPFGTALRSASLMGYDRVVRLLLSWDADPTAACARLGGALQAAAQNGHTQIMRLLMDKGADCNQPGPPCGTCLQAAAYYGHRDAVVLLLDQGASMYQDGRSKDALHAAIEGGHREVALLFLERGYNVPPGDWKPSMSCEGPPPRPRKQRPWEKKKEHRDDGSGRMSRDDLGTDSSSGGRENDAVAQNVDIYMGSTDKDISQLELNAAIGNISKVRQCLLRGTSDNLKAAFCAATATGQVEVLEVLLRRAPKQLDFLNKALLVAAQYNQPQSVRLLCQILAVGDANDLGPWVSTLREAASSGHTITVRALLECNRPRPSPAVLEGLASVIRVATAAKRSAAVHALWEWILDGVIDTDGPNCGKLDGMDLNEQASASFGKLLVAALRSENADAVESLLVAMERRGFALDSVMPAFASACRDGSHAFRPLLSRRSGKLALKPLSLFIGTYTAAIFGHCKVLGALLDELLERGISLSRTTVVDTAFVGAGRHGHTDILETLVGTPRFRNGISNMQATVNHSLMAAAEAGHSEVVRFCLQTGADISAFVSLGQDMVYLDPEGQPAVEISPQDKASLRKLLGMGLDGDGPHGYCEWSLTGLTVDSVKTIHDARQSHRPAGNGLHMALKGFRRPHDFSKALQSLPATDEEAINIRQERLVFMMLENGCDPRTTDGSGQSPIEMAARWANERVVQRLFDAGMFAPTSHCEDKARLLETCIRLASQNRSATAFRVVLAFLRAGANLPTTNDRKLTTEMVATLQRTQLLVLPLDLATSVS</sequence>
<dbReference type="InterPro" id="IPR027417">
    <property type="entry name" value="P-loop_NTPase"/>
</dbReference>
<dbReference type="Gene3D" id="3.40.50.300">
    <property type="entry name" value="P-loop containing nucleotide triphosphate hydrolases"/>
    <property type="match status" value="1"/>
</dbReference>
<keyword evidence="2 3" id="KW-0040">ANK repeat</keyword>
<dbReference type="Pfam" id="PF24883">
    <property type="entry name" value="NPHP3_N"/>
    <property type="match status" value="1"/>
</dbReference>
<evidence type="ECO:0000256" key="1">
    <source>
        <dbReference type="ARBA" id="ARBA00022737"/>
    </source>
</evidence>
<evidence type="ECO:0000313" key="6">
    <source>
        <dbReference type="EMBL" id="KAK3292927.1"/>
    </source>
</evidence>
<dbReference type="PROSITE" id="PS50088">
    <property type="entry name" value="ANK_REPEAT"/>
    <property type="match status" value="1"/>
</dbReference>
<dbReference type="InterPro" id="IPR036770">
    <property type="entry name" value="Ankyrin_rpt-contain_sf"/>
</dbReference>
<keyword evidence="7" id="KW-1185">Reference proteome</keyword>
<evidence type="ECO:0000256" key="4">
    <source>
        <dbReference type="SAM" id="MobiDB-lite"/>
    </source>
</evidence>
<evidence type="ECO:0000259" key="5">
    <source>
        <dbReference type="Pfam" id="PF24883"/>
    </source>
</evidence>
<dbReference type="PROSITE" id="PS50297">
    <property type="entry name" value="ANK_REP_REGION"/>
    <property type="match status" value="1"/>
</dbReference>
<name>A0AAE0HAE7_9PEZI</name>
<proteinExistence type="predicted"/>
<gene>
    <name evidence="6" type="ORF">B0H64DRAFT_464707</name>
</gene>
<dbReference type="InterPro" id="IPR002110">
    <property type="entry name" value="Ankyrin_rpt"/>
</dbReference>
<dbReference type="Proteomes" id="UP001278766">
    <property type="component" value="Unassembled WGS sequence"/>
</dbReference>
<evidence type="ECO:0000313" key="7">
    <source>
        <dbReference type="Proteomes" id="UP001278766"/>
    </source>
</evidence>
<dbReference type="SUPFAM" id="SSF48403">
    <property type="entry name" value="Ankyrin repeat"/>
    <property type="match status" value="3"/>
</dbReference>
<dbReference type="RefSeq" id="XP_062656441.1">
    <property type="nucleotide sequence ID" value="XM_062807633.1"/>
</dbReference>
<dbReference type="Pfam" id="PF12796">
    <property type="entry name" value="Ank_2"/>
    <property type="match status" value="2"/>
</dbReference>
<dbReference type="PANTHER" id="PTHR24198">
    <property type="entry name" value="ANKYRIN REPEAT AND PROTEIN KINASE DOMAIN-CONTAINING PROTEIN"/>
    <property type="match status" value="1"/>
</dbReference>
<dbReference type="InterPro" id="IPR056884">
    <property type="entry name" value="NPHP3-like_N"/>
</dbReference>
<dbReference type="PANTHER" id="PTHR24198:SF165">
    <property type="entry name" value="ANKYRIN REPEAT-CONTAINING PROTEIN-RELATED"/>
    <property type="match status" value="1"/>
</dbReference>
<keyword evidence="1" id="KW-0677">Repeat</keyword>
<organism evidence="6 7">
    <name type="scientific">Chaetomium fimeti</name>
    <dbReference type="NCBI Taxonomy" id="1854472"/>
    <lineage>
        <taxon>Eukaryota</taxon>
        <taxon>Fungi</taxon>
        <taxon>Dikarya</taxon>
        <taxon>Ascomycota</taxon>
        <taxon>Pezizomycotina</taxon>
        <taxon>Sordariomycetes</taxon>
        <taxon>Sordariomycetidae</taxon>
        <taxon>Sordariales</taxon>
        <taxon>Chaetomiaceae</taxon>
        <taxon>Chaetomium</taxon>
    </lineage>
</organism>
<comment type="caution">
    <text evidence="6">The sequence shown here is derived from an EMBL/GenBank/DDBJ whole genome shotgun (WGS) entry which is preliminary data.</text>
</comment>
<feature type="region of interest" description="Disordered" evidence="4">
    <location>
        <begin position="1126"/>
        <end position="1180"/>
    </location>
</feature>